<dbReference type="EMBL" id="CP106735">
    <property type="protein sequence ID" value="UXX78632.1"/>
    <property type="molecule type" value="Genomic_DNA"/>
</dbReference>
<sequence length="358" mass="41025">MKYRILIYLVLCSGVSLAQEYPIDPDEIYRSPVRAVLNQFSITFSTGYNATTYSHDLSGYYYLQTDTEQFITPDTGQPLGASFPAYRNWLNDPTLADTIIVNDIYDVPYSPLANPVGNPELNQGLSTYNADSLNLGFKGKGWGIPINLGIRYNYQNFRIGLGMSLEFHTIKSLSPTVSDMGIRNYEPNFKKAVYFSYFLNLGYKFYDFWDYSFAAELELGKNKMGKNFNSSLMSQGMLVNFGISIEKNLSEYFRVIVKPSYDFKNYSINIPEGGGSIQHKNPAFKVNVGISITIPEIPRSPMKSDHVQLKHLYTDPQTGRVSEVRGQPIWKHQNPKVGQNHRKLWRYKFKNRKKMNPY</sequence>
<feature type="signal peptide" evidence="1">
    <location>
        <begin position="1"/>
        <end position="18"/>
    </location>
</feature>
<feature type="chain" id="PRO_5046682966" description="Outer membrane protein beta-barrel domain-containing protein" evidence="1">
    <location>
        <begin position="19"/>
        <end position="358"/>
    </location>
</feature>
<dbReference type="RefSeq" id="WP_263050377.1">
    <property type="nucleotide sequence ID" value="NZ_CP106735.1"/>
</dbReference>
<name>A0ABY6CXK1_9BACT</name>
<evidence type="ECO:0000313" key="3">
    <source>
        <dbReference type="Proteomes" id="UP001062165"/>
    </source>
</evidence>
<evidence type="ECO:0000256" key="1">
    <source>
        <dbReference type="SAM" id="SignalP"/>
    </source>
</evidence>
<evidence type="ECO:0000313" key="2">
    <source>
        <dbReference type="EMBL" id="UXX78632.1"/>
    </source>
</evidence>
<evidence type="ECO:0008006" key="4">
    <source>
        <dbReference type="Google" id="ProtNLM"/>
    </source>
</evidence>
<proteinExistence type="predicted"/>
<accession>A0ABY6CXK1</accession>
<dbReference type="Proteomes" id="UP001062165">
    <property type="component" value="Chromosome"/>
</dbReference>
<keyword evidence="3" id="KW-1185">Reference proteome</keyword>
<gene>
    <name evidence="2" type="ORF">N7E81_14820</name>
</gene>
<organism evidence="2 3">
    <name type="scientific">Reichenbachiella carrageenanivorans</name>
    <dbReference type="NCBI Taxonomy" id="2979869"/>
    <lineage>
        <taxon>Bacteria</taxon>
        <taxon>Pseudomonadati</taxon>
        <taxon>Bacteroidota</taxon>
        <taxon>Cytophagia</taxon>
        <taxon>Cytophagales</taxon>
        <taxon>Reichenbachiellaceae</taxon>
        <taxon>Reichenbachiella</taxon>
    </lineage>
</organism>
<reference evidence="2" key="1">
    <citation type="submission" date="2022-10" db="EMBL/GenBank/DDBJ databases">
        <title>Comparative genomics and taxonomic characterization of three novel marine species of genus Reichenbachiella exhibiting antioxidant and polysaccharide degradation activities.</title>
        <authorList>
            <person name="Muhammad N."/>
            <person name="Lee Y.-J."/>
            <person name="Ko J."/>
            <person name="Kim S.-G."/>
        </authorList>
    </citation>
    <scope>NUCLEOTIDE SEQUENCE</scope>
    <source>
        <strain evidence="2">Wsw4-B4</strain>
    </source>
</reference>
<keyword evidence="1" id="KW-0732">Signal</keyword>
<protein>
    <recommendedName>
        <fullName evidence="4">Outer membrane protein beta-barrel domain-containing protein</fullName>
    </recommendedName>
</protein>